<feature type="non-terminal residue" evidence="3">
    <location>
        <position position="1"/>
    </location>
</feature>
<evidence type="ECO:0000256" key="1">
    <source>
        <dbReference type="ARBA" id="ARBA00022737"/>
    </source>
</evidence>
<feature type="compositionally biased region" description="Acidic residues" evidence="2">
    <location>
        <begin position="453"/>
        <end position="472"/>
    </location>
</feature>
<evidence type="ECO:0000256" key="2">
    <source>
        <dbReference type="SAM" id="MobiDB-lite"/>
    </source>
</evidence>
<dbReference type="EMBL" id="UINC01028096">
    <property type="protein sequence ID" value="SVB08484.1"/>
    <property type="molecule type" value="Genomic_DNA"/>
</dbReference>
<dbReference type="PANTHER" id="PTHR46388">
    <property type="entry name" value="NHL REPEAT-CONTAINING PROTEIN 2"/>
    <property type="match status" value="1"/>
</dbReference>
<dbReference type="PANTHER" id="PTHR46388:SF2">
    <property type="entry name" value="NHL REPEAT-CONTAINING PROTEIN 2"/>
    <property type="match status" value="1"/>
</dbReference>
<accession>A0A382B4G2</accession>
<dbReference type="SUPFAM" id="SSF63825">
    <property type="entry name" value="YWTD domain"/>
    <property type="match status" value="1"/>
</dbReference>
<feature type="compositionally biased region" description="Acidic residues" evidence="2">
    <location>
        <begin position="13"/>
        <end position="47"/>
    </location>
</feature>
<keyword evidence="1" id="KW-0677">Repeat</keyword>
<sequence length="543" mass="60431">GMSDEDQEHKEDSNEEESLELVETDEEDELDELEVDESEEVDELDEVVEEKAPEKGAYLIIGQGDFSTVMSNRGADDPGDNTLSAPQDICRFGEMLFVSDGGNHRVLVWDQFPEENGEPSNVVLGQEDFADCMENRGLSTTLDEMTSGLGDENLDGFTISKAEEDTLSMPAGLCVIDGKLYVVDSGNHRVARWNGIPSDDGEPPTLVMGQDNLEENEANRQGLVGSGSLFFPAGICSGDDQHVFVADKDNHRVLIWKKIPFSDGWNADISLGQLGMDERDANRGDFENVQQDTLSFPTGVFYDVENDKVFVVDQGNNRVLIWNSLPRDTGQPADVVIGQKDFVSRSPNMGKGENRASQDSMYFPRDVVAGKTGLFVSDSGNNRVLYWKEIPAENGQPADMVFGQTNFFDNRYNRNGTANASTLNDPYGLWLEEEENPEWTPPEESALEKTQEEEILDESSPEEGAEEDAAEEEIPEYLFKLFIADRGNSRVAVWNELPVSSKEEDEHEDDEIEIEDPNLLIGEDEDDYSVDEEDSPPEELPSV</sequence>
<evidence type="ECO:0000313" key="3">
    <source>
        <dbReference type="EMBL" id="SVB08484.1"/>
    </source>
</evidence>
<dbReference type="InterPro" id="IPR001258">
    <property type="entry name" value="NHL_repeat"/>
</dbReference>
<dbReference type="Gene3D" id="2.120.10.30">
    <property type="entry name" value="TolB, C-terminal domain"/>
    <property type="match status" value="2"/>
</dbReference>
<organism evidence="3">
    <name type="scientific">marine metagenome</name>
    <dbReference type="NCBI Taxonomy" id="408172"/>
    <lineage>
        <taxon>unclassified sequences</taxon>
        <taxon>metagenomes</taxon>
        <taxon>ecological metagenomes</taxon>
    </lineage>
</organism>
<gene>
    <name evidence="3" type="ORF">METZ01_LOCUS161338</name>
</gene>
<dbReference type="AlphaFoldDB" id="A0A382B4G2"/>
<proteinExistence type="predicted"/>
<feature type="region of interest" description="Disordered" evidence="2">
    <location>
        <begin position="1"/>
        <end position="47"/>
    </location>
</feature>
<protein>
    <recommendedName>
        <fullName evidence="4">SMP-30/Gluconolactonase/LRE-like region domain-containing protein</fullName>
    </recommendedName>
</protein>
<feature type="region of interest" description="Disordered" evidence="2">
    <location>
        <begin position="435"/>
        <end position="472"/>
    </location>
</feature>
<feature type="region of interest" description="Disordered" evidence="2">
    <location>
        <begin position="498"/>
        <end position="543"/>
    </location>
</feature>
<evidence type="ECO:0008006" key="4">
    <source>
        <dbReference type="Google" id="ProtNLM"/>
    </source>
</evidence>
<dbReference type="Pfam" id="PF01436">
    <property type="entry name" value="NHL"/>
    <property type="match status" value="2"/>
</dbReference>
<feature type="compositionally biased region" description="Acidic residues" evidence="2">
    <location>
        <begin position="503"/>
        <end position="537"/>
    </location>
</feature>
<dbReference type="InterPro" id="IPR011042">
    <property type="entry name" value="6-blade_b-propeller_TolB-like"/>
</dbReference>
<name>A0A382B4G2_9ZZZZ</name>
<dbReference type="CDD" id="cd05819">
    <property type="entry name" value="NHL"/>
    <property type="match status" value="1"/>
</dbReference>
<reference evidence="3" key="1">
    <citation type="submission" date="2018-05" db="EMBL/GenBank/DDBJ databases">
        <authorList>
            <person name="Lanie J.A."/>
            <person name="Ng W.-L."/>
            <person name="Kazmierczak K.M."/>
            <person name="Andrzejewski T.M."/>
            <person name="Davidsen T.M."/>
            <person name="Wayne K.J."/>
            <person name="Tettelin H."/>
            <person name="Glass J.I."/>
            <person name="Rusch D."/>
            <person name="Podicherti R."/>
            <person name="Tsui H.-C.T."/>
            <person name="Winkler M.E."/>
        </authorList>
    </citation>
    <scope>NUCLEOTIDE SEQUENCE</scope>
</reference>